<dbReference type="SUPFAM" id="SSF47644">
    <property type="entry name" value="Methionine synthase domain"/>
    <property type="match status" value="1"/>
</dbReference>
<dbReference type="InterPro" id="IPR003759">
    <property type="entry name" value="Cbl-bd_cap"/>
</dbReference>
<evidence type="ECO:0000256" key="18">
    <source>
        <dbReference type="ARBA" id="ARBA00031040"/>
    </source>
</evidence>
<reference evidence="24 25" key="1">
    <citation type="submission" date="2016-10" db="EMBL/GenBank/DDBJ databases">
        <authorList>
            <person name="de Groot N.N."/>
        </authorList>
    </citation>
    <scope>NUCLEOTIDE SEQUENCE [LARGE SCALE GENOMIC DNA]</scope>
    <source>
        <strain evidence="24 25">DSM 2784</strain>
    </source>
</reference>
<dbReference type="PANTHER" id="PTHR45833:SF1">
    <property type="entry name" value="METHIONINE SYNTHASE"/>
    <property type="match status" value="1"/>
</dbReference>
<feature type="domain" description="B12-binding N-terminal" evidence="23">
    <location>
        <begin position="646"/>
        <end position="739"/>
    </location>
</feature>
<protein>
    <recommendedName>
        <fullName evidence="7">Methionine synthase</fullName>
        <ecNumber evidence="6">2.1.1.13</ecNumber>
    </recommendedName>
    <alternativeName>
        <fullName evidence="18">5-methyltetrahydrofolate--homocysteine methyltransferase</fullName>
    </alternativeName>
</protein>
<dbReference type="Proteomes" id="UP000199208">
    <property type="component" value="Unassembled WGS sequence"/>
</dbReference>
<dbReference type="InterPro" id="IPR011005">
    <property type="entry name" value="Dihydropteroate_synth-like_sf"/>
</dbReference>
<proteinExistence type="inferred from homology"/>
<comment type="cofactor">
    <cofactor evidence="3">
        <name>methylcob(III)alamin</name>
        <dbReference type="ChEBI" id="CHEBI:28115"/>
    </cofactor>
</comment>
<dbReference type="Pfam" id="PF02310">
    <property type="entry name" value="B12-binding"/>
    <property type="match status" value="1"/>
</dbReference>
<dbReference type="STRING" id="1120920.SAMN03080599_02835"/>
<dbReference type="PROSITE" id="PS51332">
    <property type="entry name" value="B12_BINDING"/>
    <property type="match status" value="1"/>
</dbReference>
<dbReference type="GO" id="GO:0046872">
    <property type="term" value="F:metal ion binding"/>
    <property type="evidence" value="ECO:0007669"/>
    <property type="project" value="UniProtKB-KW"/>
</dbReference>
<dbReference type="PROSITE" id="PS51337">
    <property type="entry name" value="B12_BINDING_NTER"/>
    <property type="match status" value="1"/>
</dbReference>
<comment type="function">
    <text evidence="17">Catalyzes the transfer of a methyl group from methyl-cobalamin to homocysteine, yielding enzyme-bound cob(I)alamin and methionine. Subsequently, remethylates the cofactor using methyltetrahydrofolate.</text>
</comment>
<keyword evidence="25" id="KW-1185">Reference proteome</keyword>
<dbReference type="OrthoDB" id="9803687at2"/>
<dbReference type="Gene3D" id="3.40.50.280">
    <property type="entry name" value="Cobalamin-binding domain"/>
    <property type="match status" value="1"/>
</dbReference>
<dbReference type="InterPro" id="IPR017215">
    <property type="entry name" value="MetH_bac"/>
</dbReference>
<evidence type="ECO:0000256" key="1">
    <source>
        <dbReference type="ARBA" id="ARBA00001700"/>
    </source>
</evidence>
<evidence type="ECO:0000256" key="8">
    <source>
        <dbReference type="ARBA" id="ARBA00022603"/>
    </source>
</evidence>
<name>A0A1G5S7F5_9FIRM</name>
<evidence type="ECO:0000256" key="12">
    <source>
        <dbReference type="ARBA" id="ARBA00022691"/>
    </source>
</evidence>
<dbReference type="InterPro" id="IPR050554">
    <property type="entry name" value="Met_Synthase/Corrinoid"/>
</dbReference>
<feature type="domain" description="Pterin-binding" evidence="21">
    <location>
        <begin position="322"/>
        <end position="566"/>
    </location>
</feature>
<dbReference type="Pfam" id="PF02607">
    <property type="entry name" value="B12-binding_2"/>
    <property type="match status" value="1"/>
</dbReference>
<dbReference type="InterPro" id="IPR036589">
    <property type="entry name" value="HCY_dom_sf"/>
</dbReference>
<dbReference type="AlphaFoldDB" id="A0A1G5S7F5"/>
<keyword evidence="14 19" id="KW-0862">Zinc</keyword>
<dbReference type="Gene3D" id="3.20.20.20">
    <property type="entry name" value="Dihydropteroate synthase-like"/>
    <property type="match status" value="1"/>
</dbReference>
<evidence type="ECO:0000256" key="19">
    <source>
        <dbReference type="PROSITE-ProRule" id="PRU00333"/>
    </source>
</evidence>
<keyword evidence="10" id="KW-0846">Cobalamin</keyword>
<dbReference type="InterPro" id="IPR036594">
    <property type="entry name" value="Meth_synthase_dom"/>
</dbReference>
<dbReference type="GO" id="GO:0032259">
    <property type="term" value="P:methylation"/>
    <property type="evidence" value="ECO:0007669"/>
    <property type="project" value="UniProtKB-KW"/>
</dbReference>
<evidence type="ECO:0000313" key="24">
    <source>
        <dbReference type="EMBL" id="SCZ81519.1"/>
    </source>
</evidence>
<dbReference type="PANTHER" id="PTHR45833">
    <property type="entry name" value="METHIONINE SYNTHASE"/>
    <property type="match status" value="1"/>
</dbReference>
<dbReference type="PIRSF" id="PIRSF037472">
    <property type="entry name" value="DHPS_mtfrase"/>
    <property type="match status" value="1"/>
</dbReference>
<keyword evidence="9" id="KW-0028">Amino-acid biosynthesis</keyword>
<dbReference type="PROSITE" id="PS50970">
    <property type="entry name" value="HCY"/>
    <property type="match status" value="1"/>
</dbReference>
<evidence type="ECO:0000259" key="23">
    <source>
        <dbReference type="PROSITE" id="PS51337"/>
    </source>
</evidence>
<comment type="similarity">
    <text evidence="5">Belongs to the vitamin-B12 dependent methionine synthase family.</text>
</comment>
<dbReference type="GO" id="GO:0046653">
    <property type="term" value="P:tetrahydrofolate metabolic process"/>
    <property type="evidence" value="ECO:0007669"/>
    <property type="project" value="TreeGrafter"/>
</dbReference>
<dbReference type="RefSeq" id="WP_092592618.1">
    <property type="nucleotide sequence ID" value="NZ_FMWL01000019.1"/>
</dbReference>
<dbReference type="EC" id="2.1.1.13" evidence="6"/>
<evidence type="ECO:0000259" key="22">
    <source>
        <dbReference type="PROSITE" id="PS51332"/>
    </source>
</evidence>
<evidence type="ECO:0000259" key="20">
    <source>
        <dbReference type="PROSITE" id="PS50970"/>
    </source>
</evidence>
<feature type="binding site" evidence="19">
    <location>
        <position position="280"/>
    </location>
    <ligand>
        <name>Zn(2+)</name>
        <dbReference type="ChEBI" id="CHEBI:29105"/>
    </ligand>
</feature>
<evidence type="ECO:0000256" key="6">
    <source>
        <dbReference type="ARBA" id="ARBA00012032"/>
    </source>
</evidence>
<dbReference type="GO" id="GO:0008705">
    <property type="term" value="F:methionine synthase activity"/>
    <property type="evidence" value="ECO:0007669"/>
    <property type="project" value="UniProtKB-EC"/>
</dbReference>
<dbReference type="InterPro" id="IPR036724">
    <property type="entry name" value="Cobalamin-bd_sf"/>
</dbReference>
<evidence type="ECO:0000256" key="13">
    <source>
        <dbReference type="ARBA" id="ARBA00022723"/>
    </source>
</evidence>
<keyword evidence="11 19" id="KW-0808">Transferase</keyword>
<keyword evidence="13 19" id="KW-0479">Metal-binding</keyword>
<evidence type="ECO:0000256" key="11">
    <source>
        <dbReference type="ARBA" id="ARBA00022679"/>
    </source>
</evidence>
<evidence type="ECO:0000256" key="3">
    <source>
        <dbReference type="ARBA" id="ARBA00001956"/>
    </source>
</evidence>
<dbReference type="Pfam" id="PF00809">
    <property type="entry name" value="Pterin_bind"/>
    <property type="match status" value="1"/>
</dbReference>
<evidence type="ECO:0000256" key="15">
    <source>
        <dbReference type="ARBA" id="ARBA00023167"/>
    </source>
</evidence>
<dbReference type="GO" id="GO:0050667">
    <property type="term" value="P:homocysteine metabolic process"/>
    <property type="evidence" value="ECO:0007669"/>
    <property type="project" value="TreeGrafter"/>
</dbReference>
<evidence type="ECO:0000256" key="10">
    <source>
        <dbReference type="ARBA" id="ARBA00022628"/>
    </source>
</evidence>
<comment type="catalytic activity">
    <reaction evidence="1">
        <text>(6S)-5-methyl-5,6,7,8-tetrahydrofolate + L-homocysteine = (6S)-5,6,7,8-tetrahydrofolate + L-methionine</text>
        <dbReference type="Rhea" id="RHEA:11172"/>
        <dbReference type="ChEBI" id="CHEBI:18608"/>
        <dbReference type="ChEBI" id="CHEBI:57453"/>
        <dbReference type="ChEBI" id="CHEBI:57844"/>
        <dbReference type="ChEBI" id="CHEBI:58199"/>
        <dbReference type="EC" id="2.1.1.13"/>
    </reaction>
</comment>
<dbReference type="InterPro" id="IPR003726">
    <property type="entry name" value="HCY_dom"/>
</dbReference>
<accession>A0A1G5S7F5</accession>
<dbReference type="InterPro" id="IPR000489">
    <property type="entry name" value="Pterin-binding_dom"/>
</dbReference>
<dbReference type="SUPFAM" id="SSF51717">
    <property type="entry name" value="Dihydropteroate synthetase-like"/>
    <property type="match status" value="1"/>
</dbReference>
<keyword evidence="12" id="KW-0949">S-adenosyl-L-methionine</keyword>
<evidence type="ECO:0000313" key="25">
    <source>
        <dbReference type="Proteomes" id="UP000199208"/>
    </source>
</evidence>
<evidence type="ECO:0000256" key="16">
    <source>
        <dbReference type="ARBA" id="ARBA00023285"/>
    </source>
</evidence>
<dbReference type="GO" id="GO:0031419">
    <property type="term" value="F:cobalamin binding"/>
    <property type="evidence" value="ECO:0007669"/>
    <property type="project" value="UniProtKB-KW"/>
</dbReference>
<evidence type="ECO:0000256" key="14">
    <source>
        <dbReference type="ARBA" id="ARBA00022833"/>
    </source>
</evidence>
<organism evidence="24 25">
    <name type="scientific">Acidaminobacter hydrogenoformans DSM 2784</name>
    <dbReference type="NCBI Taxonomy" id="1120920"/>
    <lineage>
        <taxon>Bacteria</taxon>
        <taxon>Bacillati</taxon>
        <taxon>Bacillota</taxon>
        <taxon>Clostridia</taxon>
        <taxon>Peptostreptococcales</taxon>
        <taxon>Acidaminobacteraceae</taxon>
        <taxon>Acidaminobacter</taxon>
    </lineage>
</organism>
<feature type="binding site" evidence="19">
    <location>
        <position position="279"/>
    </location>
    <ligand>
        <name>Zn(2+)</name>
        <dbReference type="ChEBI" id="CHEBI:29105"/>
    </ligand>
</feature>
<sequence>MSEPQTAFSSAFTELFAANRLMIFDGAMGTMLQRYGMKPGTLPEALNVADPALIQRIHREYLEAGADVITTNTFGANAYKLSTSGYTVAQVVEAAVENAKAARGDLKALIALDLGPIGKMMKPIGNLDFDAAYDYFKEQVVAGVAAGADLILIETMSDLGETRAAVLAAKENSSLPVFATMTFADDGRTLTGTDPEIMILSLEALGIDALGVNCSLGPEELEPIIQRILAFAKVPVMVQANAGLPVSVSGRTEFSVDAPTFADYGKRFVQSGVKIIGGCCGTTPEFIQALAALRGDYRPAPAVTRGDYVCSAQQKVALTGKFTLVGEKINPSGNKGLKAQFLAGNSSAAIKEAFDQINHGAEVLDVCTSLPAVDEMAVMGEIIEAFNGLIEAPLQFDSTKPAVLERALRLYSGVAIINSVNGKPSSMEKIFPIAKKYGAYVVALCLDENGIPETADGRMAVAHKLISTASSYGIDESRLMIDCLVLTASAQQAAVMETLKGIQTVKATTRALTTLGLSNVSYGLPYRALINRTYFAMALTSGLDAVIIDPGAEGIMDTLMAFRVLANQDQGAVAYIDYQNEKADQAKLEASAKDELLASAQASAAHAASLLGQLTNGGGSVAAVSVQAGTGPAQNVVRPAGGEGVGGRPSAAALPADSFERLLLEGQKDAIMSRTRALLETTPPLDVVDLHLIPALDAIGQRYEAKIIYLPQLIRAAETVTAAFELVRGKLSESSEAMTAKGRVLLATVQGDVHDIGKNLVKVLLESYGYEVLDLGRDVPVEKVVNTAVAEGIKLVGLSALMTTTVSSMEETIQALRATGMPVTVMVGGAVLTESYAKTIGADEYCRDARAGVSVAARVFA</sequence>
<evidence type="ECO:0000256" key="9">
    <source>
        <dbReference type="ARBA" id="ARBA00022605"/>
    </source>
</evidence>
<gene>
    <name evidence="24" type="ORF">SAMN03080599_02835</name>
</gene>
<feature type="binding site" evidence="19">
    <location>
        <position position="214"/>
    </location>
    <ligand>
        <name>Zn(2+)</name>
        <dbReference type="ChEBI" id="CHEBI:29105"/>
    </ligand>
</feature>
<dbReference type="SUPFAM" id="SSF82282">
    <property type="entry name" value="Homocysteine S-methyltransferase"/>
    <property type="match status" value="1"/>
</dbReference>
<dbReference type="Gene3D" id="3.20.20.330">
    <property type="entry name" value="Homocysteine-binding-like domain"/>
    <property type="match status" value="1"/>
</dbReference>
<keyword evidence="15" id="KW-0486">Methionine biosynthesis</keyword>
<evidence type="ECO:0000256" key="2">
    <source>
        <dbReference type="ARBA" id="ARBA00001947"/>
    </source>
</evidence>
<dbReference type="UniPathway" id="UPA00051">
    <property type="reaction ID" value="UER00081"/>
</dbReference>
<feature type="domain" description="B12-binding" evidence="22">
    <location>
        <begin position="741"/>
        <end position="861"/>
    </location>
</feature>
<dbReference type="EMBL" id="FMWL01000019">
    <property type="protein sequence ID" value="SCZ81519.1"/>
    <property type="molecule type" value="Genomic_DNA"/>
</dbReference>
<comment type="cofactor">
    <cofactor evidence="2 19">
        <name>Zn(2+)</name>
        <dbReference type="ChEBI" id="CHEBI:29105"/>
    </cofactor>
</comment>
<dbReference type="Gene3D" id="1.10.1240.10">
    <property type="entry name" value="Methionine synthase domain"/>
    <property type="match status" value="1"/>
</dbReference>
<keyword evidence="8 19" id="KW-0489">Methyltransferase</keyword>
<evidence type="ECO:0000256" key="5">
    <source>
        <dbReference type="ARBA" id="ARBA00010398"/>
    </source>
</evidence>
<evidence type="ECO:0000256" key="7">
    <source>
        <dbReference type="ARBA" id="ARBA00013998"/>
    </source>
</evidence>
<keyword evidence="16" id="KW-0170">Cobalt</keyword>
<dbReference type="SUPFAM" id="SSF52242">
    <property type="entry name" value="Cobalamin (vitamin B12)-binding domain"/>
    <property type="match status" value="1"/>
</dbReference>
<dbReference type="GO" id="GO:0005829">
    <property type="term" value="C:cytosol"/>
    <property type="evidence" value="ECO:0007669"/>
    <property type="project" value="TreeGrafter"/>
</dbReference>
<evidence type="ECO:0000256" key="4">
    <source>
        <dbReference type="ARBA" id="ARBA00005178"/>
    </source>
</evidence>
<comment type="pathway">
    <text evidence="4">Amino-acid biosynthesis; L-methionine biosynthesis via de novo pathway; L-methionine from L-homocysteine (MetH route): step 1/1.</text>
</comment>
<dbReference type="InterPro" id="IPR006158">
    <property type="entry name" value="Cobalamin-bd"/>
</dbReference>
<dbReference type="SMART" id="SM01018">
    <property type="entry name" value="B12-binding_2"/>
    <property type="match status" value="1"/>
</dbReference>
<dbReference type="PROSITE" id="PS50972">
    <property type="entry name" value="PTERIN_BINDING"/>
    <property type="match status" value="1"/>
</dbReference>
<evidence type="ECO:0000259" key="21">
    <source>
        <dbReference type="PROSITE" id="PS50972"/>
    </source>
</evidence>
<feature type="domain" description="Hcy-binding" evidence="20">
    <location>
        <begin position="10"/>
        <end position="294"/>
    </location>
</feature>
<dbReference type="Pfam" id="PF02574">
    <property type="entry name" value="S-methyl_trans"/>
    <property type="match status" value="1"/>
</dbReference>
<evidence type="ECO:0000256" key="17">
    <source>
        <dbReference type="ARBA" id="ARBA00025552"/>
    </source>
</evidence>